<proteinExistence type="predicted"/>
<keyword evidence="2" id="KW-1185">Reference proteome</keyword>
<evidence type="ECO:0000313" key="1">
    <source>
        <dbReference type="EMBL" id="KAK8567952.1"/>
    </source>
</evidence>
<organism evidence="1 2">
    <name type="scientific">Hibiscus sabdariffa</name>
    <name type="common">roselle</name>
    <dbReference type="NCBI Taxonomy" id="183260"/>
    <lineage>
        <taxon>Eukaryota</taxon>
        <taxon>Viridiplantae</taxon>
        <taxon>Streptophyta</taxon>
        <taxon>Embryophyta</taxon>
        <taxon>Tracheophyta</taxon>
        <taxon>Spermatophyta</taxon>
        <taxon>Magnoliopsida</taxon>
        <taxon>eudicotyledons</taxon>
        <taxon>Gunneridae</taxon>
        <taxon>Pentapetalae</taxon>
        <taxon>rosids</taxon>
        <taxon>malvids</taxon>
        <taxon>Malvales</taxon>
        <taxon>Malvaceae</taxon>
        <taxon>Malvoideae</taxon>
        <taxon>Hibiscus</taxon>
    </lineage>
</organism>
<protein>
    <submittedName>
        <fullName evidence="1">Uncharacterized protein</fullName>
    </submittedName>
</protein>
<sequence>MSIMSELKYVRSKFFSIADGQHGSWWQFTSVDLDGDMRMMEVILSLVAMEEKGEDMKKPSLAFSLDSDGWGFFATLAALILHDFVHGQAHSPCCLCFTLNSVQQLEVKNFQSKRYR</sequence>
<evidence type="ECO:0000313" key="2">
    <source>
        <dbReference type="Proteomes" id="UP001472677"/>
    </source>
</evidence>
<dbReference type="Proteomes" id="UP001472677">
    <property type="component" value="Unassembled WGS sequence"/>
</dbReference>
<comment type="caution">
    <text evidence="1">The sequence shown here is derived from an EMBL/GenBank/DDBJ whole genome shotgun (WGS) entry which is preliminary data.</text>
</comment>
<dbReference type="EMBL" id="JBBPBM010000009">
    <property type="protein sequence ID" value="KAK8567952.1"/>
    <property type="molecule type" value="Genomic_DNA"/>
</dbReference>
<gene>
    <name evidence="1" type="ORF">V6N12_006519</name>
</gene>
<accession>A0ABR2EZ46</accession>
<name>A0ABR2EZ46_9ROSI</name>
<reference evidence="1 2" key="1">
    <citation type="journal article" date="2024" name="G3 (Bethesda)">
        <title>Genome assembly of Hibiscus sabdariffa L. provides insights into metabolisms of medicinal natural products.</title>
        <authorList>
            <person name="Kim T."/>
        </authorList>
    </citation>
    <scope>NUCLEOTIDE SEQUENCE [LARGE SCALE GENOMIC DNA]</scope>
    <source>
        <strain evidence="1">TK-2024</strain>
        <tissue evidence="1">Old leaves</tissue>
    </source>
</reference>